<dbReference type="InterPro" id="IPR000700">
    <property type="entry name" value="PAS-assoc_C"/>
</dbReference>
<evidence type="ECO:0000256" key="3">
    <source>
        <dbReference type="ARBA" id="ARBA00012438"/>
    </source>
</evidence>
<dbReference type="InterPro" id="IPR001610">
    <property type="entry name" value="PAC"/>
</dbReference>
<dbReference type="Gene3D" id="3.30.565.10">
    <property type="entry name" value="Histidine kinase-like ATPase, C-terminal domain"/>
    <property type="match status" value="1"/>
</dbReference>
<comment type="catalytic activity">
    <reaction evidence="1">
        <text>ATP + protein L-histidine = ADP + protein N-phospho-L-histidine.</text>
        <dbReference type="EC" id="2.7.13.3"/>
    </reaction>
</comment>
<dbReference type="PROSITE" id="PS50046">
    <property type="entry name" value="PHYTOCHROME_2"/>
    <property type="match status" value="1"/>
</dbReference>
<dbReference type="Pfam" id="PF01590">
    <property type="entry name" value="GAF"/>
    <property type="match status" value="2"/>
</dbReference>
<sequence>MKLVKSGYNQSEEKYSRFFSLSIDLLCIANFDGYFKYLNPKWTQTLGWSEQELISKPFIEFVHPEDRESTIAAAQNITQSVDAISFENRYLCRDGSYKWLSWNATGFSEENLIYAVARDITLNKHNEIELQNSIRELEAFKYALNAHSLVAITDKTGRITYVNDQFCKISKYSREELLEQDHRIINSGYHTKEFFANLWKTIAQGKIWKGEIKNKAKDGSFYWVDTLIAPMLNPDEKPYQYVSIRTDITQRKLSELALLERSRLSVLSAEVSLALSQSGTLPEILQNCTNTISQYLDIAFVCIWTFERQTNQLQLQAGVDCTDVTCSALSDTQNFPNHMLIANNIIGLMAQNHQAIFNEEVSINNSDQFFSPTFSIFRFSAYPLIVEQQLIGIMVLFSKQLFTEPTHNLLNWIANNIAVAIDRIWAREELLSRREALLLRLASQIRSSLDLDMILETAVNEIRSLLQIDRCYFLCYLPHPSQPSLIITYEARNPNLATMLGSIPLQKSTFLKKILLSQELICIDDIKSQSHLDYDLQEFLTEFGITSQLMLPVKSNSGEIGAIVCSHCSGDRIWTNSEISLLQAVCDQLAIAIDHAQLYTQSRSATLAAQTQAEKLTETLHKLQQTQSQLIQNEKMSSLGQLVAGVAHEINNPVNFIHGNLTYANEYFQEMLTLLHLYQQYYPNPQTEIQDFAEKIDLGFITDDLSKLLSSMNMGTNRIREIVLGLRNFSRHDEADKKLVDIHEGIENTLLILHHRWKNNGIGLDISIVKEYGNLPLVDCYPGQLNQVFMNVLTNAIDALEESIVTLKTTHKPQIIIRTEILDSKFVVIRIADNGLGMKEDVKKRLFDPFFTTKQVGKGTGLGLSISYQIVVEKHGGILNCLSELGKGTEFWIEIPI</sequence>
<dbReference type="EMBL" id="BDUD01000001">
    <property type="protein sequence ID" value="GBG17314.1"/>
    <property type="molecule type" value="Genomic_DNA"/>
</dbReference>
<dbReference type="PROSITE" id="PS50112">
    <property type="entry name" value="PAS"/>
    <property type="match status" value="2"/>
</dbReference>
<name>A0A2R5FNW1_NOSCO</name>
<dbReference type="InterPro" id="IPR003018">
    <property type="entry name" value="GAF"/>
</dbReference>
<evidence type="ECO:0000313" key="12">
    <source>
        <dbReference type="Proteomes" id="UP000245124"/>
    </source>
</evidence>
<dbReference type="SUPFAM" id="SSF47384">
    <property type="entry name" value="Homodimeric domain of signal transducing histidine kinase"/>
    <property type="match status" value="1"/>
</dbReference>
<dbReference type="RefSeq" id="WP_109007535.1">
    <property type="nucleotide sequence ID" value="NZ_BDUD01000001.1"/>
</dbReference>
<evidence type="ECO:0000256" key="2">
    <source>
        <dbReference type="ARBA" id="ARBA00006402"/>
    </source>
</evidence>
<evidence type="ECO:0000259" key="7">
    <source>
        <dbReference type="PROSITE" id="PS50046"/>
    </source>
</evidence>
<comment type="caution">
    <text evidence="11">The sequence shown here is derived from an EMBL/GenBank/DDBJ whole genome shotgun (WGS) entry which is preliminary data.</text>
</comment>
<dbReference type="SUPFAM" id="SSF55781">
    <property type="entry name" value="GAF domain-like"/>
    <property type="match status" value="2"/>
</dbReference>
<dbReference type="InterPro" id="IPR029016">
    <property type="entry name" value="GAF-like_dom_sf"/>
</dbReference>
<dbReference type="NCBIfam" id="TIGR00229">
    <property type="entry name" value="sensory_box"/>
    <property type="match status" value="2"/>
</dbReference>
<dbReference type="Gene3D" id="1.10.287.130">
    <property type="match status" value="1"/>
</dbReference>
<dbReference type="PRINTS" id="PR00344">
    <property type="entry name" value="BCTRLSENSOR"/>
</dbReference>
<keyword evidence="5 11" id="KW-0418">Kinase</keyword>
<dbReference type="InterPro" id="IPR016132">
    <property type="entry name" value="Phyto_chromo_attachment"/>
</dbReference>
<dbReference type="InterPro" id="IPR005467">
    <property type="entry name" value="His_kinase_dom"/>
</dbReference>
<evidence type="ECO:0000256" key="4">
    <source>
        <dbReference type="ARBA" id="ARBA00022553"/>
    </source>
</evidence>
<dbReference type="EC" id="2.7.13.3" evidence="3"/>
<gene>
    <name evidence="11" type="ORF">NIES4072_09630</name>
</gene>
<dbReference type="InterPro" id="IPR004358">
    <property type="entry name" value="Sig_transdc_His_kin-like_C"/>
</dbReference>
<dbReference type="AlphaFoldDB" id="A0A2R5FNW1"/>
<dbReference type="InterPro" id="IPR003594">
    <property type="entry name" value="HATPase_dom"/>
</dbReference>
<dbReference type="InterPro" id="IPR036890">
    <property type="entry name" value="HATPase_C_sf"/>
</dbReference>
<dbReference type="Proteomes" id="UP000245124">
    <property type="component" value="Unassembled WGS sequence"/>
</dbReference>
<dbReference type="SMART" id="SM00387">
    <property type="entry name" value="HATPase_c"/>
    <property type="match status" value="1"/>
</dbReference>
<dbReference type="SMART" id="SM00091">
    <property type="entry name" value="PAS"/>
    <property type="match status" value="2"/>
</dbReference>
<evidence type="ECO:0000256" key="1">
    <source>
        <dbReference type="ARBA" id="ARBA00000085"/>
    </source>
</evidence>
<keyword evidence="4" id="KW-0597">Phosphoprotein</keyword>
<evidence type="ECO:0000256" key="6">
    <source>
        <dbReference type="ARBA" id="ARBA00023012"/>
    </source>
</evidence>
<dbReference type="SUPFAM" id="SSF55785">
    <property type="entry name" value="PYP-like sensor domain (PAS domain)"/>
    <property type="match status" value="2"/>
</dbReference>
<dbReference type="Gene3D" id="3.30.450.20">
    <property type="entry name" value="PAS domain"/>
    <property type="match status" value="2"/>
</dbReference>
<evidence type="ECO:0000313" key="11">
    <source>
        <dbReference type="EMBL" id="GBG17314.1"/>
    </source>
</evidence>
<keyword evidence="5 11" id="KW-0808">Transferase</keyword>
<dbReference type="PROSITE" id="PS50109">
    <property type="entry name" value="HIS_KIN"/>
    <property type="match status" value="1"/>
</dbReference>
<reference evidence="11 12" key="1">
    <citation type="submission" date="2017-06" db="EMBL/GenBank/DDBJ databases">
        <title>Genome sequencing of cyanobaciteial culture collection at National Institute for Environmental Studies (NIES).</title>
        <authorList>
            <person name="Hirose Y."/>
            <person name="Shimura Y."/>
            <person name="Fujisawa T."/>
            <person name="Nakamura Y."/>
            <person name="Kawachi M."/>
        </authorList>
    </citation>
    <scope>NUCLEOTIDE SEQUENCE [LARGE SCALE GENOMIC DNA]</scope>
    <source>
        <strain evidence="11 12">NIES-4072</strain>
    </source>
</reference>
<feature type="domain" description="Histidine kinase" evidence="8">
    <location>
        <begin position="645"/>
        <end position="897"/>
    </location>
</feature>
<dbReference type="CDD" id="cd00082">
    <property type="entry name" value="HisKA"/>
    <property type="match status" value="1"/>
</dbReference>
<dbReference type="OrthoDB" id="441640at2"/>
<dbReference type="Gene3D" id="3.30.450.40">
    <property type="match status" value="2"/>
</dbReference>
<dbReference type="Pfam" id="PF08447">
    <property type="entry name" value="PAS_3"/>
    <property type="match status" value="1"/>
</dbReference>
<dbReference type="Pfam" id="PF02518">
    <property type="entry name" value="HATPase_c"/>
    <property type="match status" value="1"/>
</dbReference>
<dbReference type="SUPFAM" id="SSF55874">
    <property type="entry name" value="ATPase domain of HSP90 chaperone/DNA topoisomerase II/histidine kinase"/>
    <property type="match status" value="1"/>
</dbReference>
<feature type="domain" description="PAS" evidence="9">
    <location>
        <begin position="136"/>
        <end position="180"/>
    </location>
</feature>
<dbReference type="SMART" id="SM00086">
    <property type="entry name" value="PAC"/>
    <property type="match status" value="2"/>
</dbReference>
<keyword evidence="12" id="KW-1185">Reference proteome</keyword>
<proteinExistence type="inferred from homology"/>
<evidence type="ECO:0000256" key="5">
    <source>
        <dbReference type="ARBA" id="ARBA00022777"/>
    </source>
</evidence>
<dbReference type="InterPro" id="IPR035965">
    <property type="entry name" value="PAS-like_dom_sf"/>
</dbReference>
<dbReference type="PANTHER" id="PTHR43065:SF42">
    <property type="entry name" value="TWO-COMPONENT SENSOR PPRA"/>
    <property type="match status" value="1"/>
</dbReference>
<feature type="domain" description="PAC" evidence="10">
    <location>
        <begin position="208"/>
        <end position="260"/>
    </location>
</feature>
<dbReference type="InterPro" id="IPR000014">
    <property type="entry name" value="PAS"/>
</dbReference>
<dbReference type="GO" id="GO:0000155">
    <property type="term" value="F:phosphorelay sensor kinase activity"/>
    <property type="evidence" value="ECO:0007669"/>
    <property type="project" value="InterPro"/>
</dbReference>
<dbReference type="PANTHER" id="PTHR43065">
    <property type="entry name" value="SENSOR HISTIDINE KINASE"/>
    <property type="match status" value="1"/>
</dbReference>
<feature type="domain" description="PAS" evidence="9">
    <location>
        <begin position="11"/>
        <end position="81"/>
    </location>
</feature>
<evidence type="ECO:0000259" key="10">
    <source>
        <dbReference type="PROSITE" id="PS50113"/>
    </source>
</evidence>
<feature type="domain" description="Phytochrome chromophore attachment site" evidence="7">
    <location>
        <begin position="450"/>
        <end position="588"/>
    </location>
</feature>
<dbReference type="InterPro" id="IPR036097">
    <property type="entry name" value="HisK_dim/P_sf"/>
</dbReference>
<dbReference type="SMART" id="SM00065">
    <property type="entry name" value="GAF"/>
    <property type="match status" value="2"/>
</dbReference>
<dbReference type="Pfam" id="PF13426">
    <property type="entry name" value="PAS_9"/>
    <property type="match status" value="1"/>
</dbReference>
<dbReference type="CDD" id="cd00130">
    <property type="entry name" value="PAS"/>
    <property type="match status" value="2"/>
</dbReference>
<dbReference type="InterPro" id="IPR003661">
    <property type="entry name" value="HisK_dim/P_dom"/>
</dbReference>
<evidence type="ECO:0000259" key="8">
    <source>
        <dbReference type="PROSITE" id="PS50109"/>
    </source>
</evidence>
<dbReference type="InterPro" id="IPR013655">
    <property type="entry name" value="PAS_fold_3"/>
</dbReference>
<accession>A0A2R5FNW1</accession>
<protein>
    <recommendedName>
        <fullName evidence="3">histidine kinase</fullName>
        <ecNumber evidence="3">2.7.13.3</ecNumber>
    </recommendedName>
</protein>
<keyword evidence="6" id="KW-0902">Two-component regulatory system</keyword>
<organism evidence="11 12">
    <name type="scientific">Nostoc commune NIES-4072</name>
    <dbReference type="NCBI Taxonomy" id="2005467"/>
    <lineage>
        <taxon>Bacteria</taxon>
        <taxon>Bacillati</taxon>
        <taxon>Cyanobacteriota</taxon>
        <taxon>Cyanophyceae</taxon>
        <taxon>Nostocales</taxon>
        <taxon>Nostocaceae</taxon>
        <taxon>Nostoc</taxon>
    </lineage>
</organism>
<comment type="similarity">
    <text evidence="2">In the N-terminal section; belongs to the phytochrome family.</text>
</comment>
<evidence type="ECO:0000259" key="9">
    <source>
        <dbReference type="PROSITE" id="PS50112"/>
    </source>
</evidence>
<dbReference type="PROSITE" id="PS50113">
    <property type="entry name" value="PAC"/>
    <property type="match status" value="1"/>
</dbReference>